<reference evidence="1 2" key="1">
    <citation type="submission" date="2021-06" db="EMBL/GenBank/DDBJ databases">
        <title>Halomicroarcula sp. a new haloarchaeum isolated from saline soil.</title>
        <authorList>
            <person name="Duran-Viseras A."/>
            <person name="Sanchez-Porro C."/>
            <person name="Ventosa A."/>
        </authorList>
    </citation>
    <scope>NUCLEOTIDE SEQUENCE [LARGE SCALE GENOMIC DNA]</scope>
    <source>
        <strain evidence="1 2">F27</strain>
    </source>
</reference>
<gene>
    <name evidence="1" type="ORF">EGH23_24035</name>
</gene>
<name>A0AAW4PIX4_9EURY</name>
<dbReference type="Gene3D" id="3.10.450.50">
    <property type="match status" value="1"/>
</dbReference>
<dbReference type="Pfam" id="PF07366">
    <property type="entry name" value="SnoaL"/>
    <property type="match status" value="1"/>
</dbReference>
<dbReference type="RefSeq" id="WP_220582521.1">
    <property type="nucleotide sequence ID" value="NZ_RKLT01000033.1"/>
</dbReference>
<dbReference type="PANTHER" id="PTHR38436">
    <property type="entry name" value="POLYKETIDE CYCLASE SNOAL-LIKE DOMAIN"/>
    <property type="match status" value="1"/>
</dbReference>
<proteinExistence type="predicted"/>
<keyword evidence="2" id="KW-1185">Reference proteome</keyword>
<dbReference type="EMBL" id="RKLT01000033">
    <property type="protein sequence ID" value="MBX0297939.1"/>
    <property type="molecule type" value="Genomic_DNA"/>
</dbReference>
<dbReference type="InterPro" id="IPR032710">
    <property type="entry name" value="NTF2-like_dom_sf"/>
</dbReference>
<dbReference type="GO" id="GO:0030638">
    <property type="term" value="P:polyketide metabolic process"/>
    <property type="evidence" value="ECO:0007669"/>
    <property type="project" value="InterPro"/>
</dbReference>
<comment type="caution">
    <text evidence="1">The sequence shown here is derived from an EMBL/GenBank/DDBJ whole genome shotgun (WGS) entry which is preliminary data.</text>
</comment>
<dbReference type="PANTHER" id="PTHR38436:SF1">
    <property type="entry name" value="ESTER CYCLASE"/>
    <property type="match status" value="1"/>
</dbReference>
<evidence type="ECO:0000313" key="1">
    <source>
        <dbReference type="EMBL" id="MBX0297939.1"/>
    </source>
</evidence>
<protein>
    <submittedName>
        <fullName evidence="1">Ester cyclase</fullName>
    </submittedName>
</protein>
<sequence>MATTQTNKELFLRVFDALNERDFDAFADTHADNVVLHDHDEEFHGVDAATEHEQTLYEAFPDLKYTPEDILADEELVAARWRVTGTHEGELEGIAPTGEDVEFPACGILRVEDEKIAEVWLIYDQLGLMQQLGVVEPPGE</sequence>
<dbReference type="AlphaFoldDB" id="A0AAW4PIX4"/>
<accession>A0AAW4PIX4</accession>
<evidence type="ECO:0000313" key="2">
    <source>
        <dbReference type="Proteomes" id="UP001430455"/>
    </source>
</evidence>
<organism evidence="1 2">
    <name type="scientific">Haloarcula nitratireducens</name>
    <dbReference type="NCBI Taxonomy" id="2487749"/>
    <lineage>
        <taxon>Archaea</taxon>
        <taxon>Methanobacteriati</taxon>
        <taxon>Methanobacteriota</taxon>
        <taxon>Stenosarchaea group</taxon>
        <taxon>Halobacteria</taxon>
        <taxon>Halobacteriales</taxon>
        <taxon>Haloarculaceae</taxon>
        <taxon>Haloarcula</taxon>
    </lineage>
</organism>
<dbReference type="Proteomes" id="UP001430455">
    <property type="component" value="Unassembled WGS sequence"/>
</dbReference>
<dbReference type="InterPro" id="IPR009959">
    <property type="entry name" value="Cyclase_SnoaL-like"/>
</dbReference>
<dbReference type="SUPFAM" id="SSF54427">
    <property type="entry name" value="NTF2-like"/>
    <property type="match status" value="1"/>
</dbReference>